<dbReference type="InterPro" id="IPR042070">
    <property type="entry name" value="PucR_C-HTH_sf"/>
</dbReference>
<proteinExistence type="predicted"/>
<dbReference type="RefSeq" id="WP_225960951.1">
    <property type="nucleotide sequence ID" value="NZ_JADBDZ010000001.1"/>
</dbReference>
<feature type="compositionally biased region" description="Low complexity" evidence="1">
    <location>
        <begin position="397"/>
        <end position="409"/>
    </location>
</feature>
<dbReference type="Pfam" id="PF07905">
    <property type="entry name" value="PucR"/>
    <property type="match status" value="1"/>
</dbReference>
<feature type="compositionally biased region" description="Gly residues" evidence="1">
    <location>
        <begin position="368"/>
        <end position="396"/>
    </location>
</feature>
<name>A0ABR9JIA5_9ACTN</name>
<dbReference type="Proteomes" id="UP000627838">
    <property type="component" value="Unassembled WGS sequence"/>
</dbReference>
<dbReference type="Pfam" id="PF13556">
    <property type="entry name" value="HTH_30"/>
    <property type="match status" value="1"/>
</dbReference>
<keyword evidence="5" id="KW-1185">Reference proteome</keyword>
<dbReference type="EMBL" id="JADBDZ010000001">
    <property type="protein sequence ID" value="MBE1530263.1"/>
    <property type="molecule type" value="Genomic_DNA"/>
</dbReference>
<dbReference type="PANTHER" id="PTHR33744">
    <property type="entry name" value="CARBOHYDRATE DIACID REGULATOR"/>
    <property type="match status" value="1"/>
</dbReference>
<evidence type="ECO:0000313" key="4">
    <source>
        <dbReference type="EMBL" id="MBE1530263.1"/>
    </source>
</evidence>
<feature type="region of interest" description="Disordered" evidence="1">
    <location>
        <begin position="361"/>
        <end position="417"/>
    </location>
</feature>
<feature type="domain" description="PucR C-terminal helix-turn-helix" evidence="3">
    <location>
        <begin position="476"/>
        <end position="531"/>
    </location>
</feature>
<evidence type="ECO:0000256" key="1">
    <source>
        <dbReference type="SAM" id="MobiDB-lite"/>
    </source>
</evidence>
<reference evidence="4 5" key="1">
    <citation type="submission" date="2020-10" db="EMBL/GenBank/DDBJ databases">
        <title>Sequencing the genomes of 1000 actinobacteria strains.</title>
        <authorList>
            <person name="Klenk H.-P."/>
        </authorList>
    </citation>
    <scope>NUCLEOTIDE SEQUENCE [LARGE SCALE GENOMIC DNA]</scope>
    <source>
        <strain evidence="4 5">DSM 46744</strain>
    </source>
</reference>
<accession>A0ABR9JIA5</accession>
<protein>
    <submittedName>
        <fullName evidence="4">Purine catabolism regulator</fullName>
    </submittedName>
</protein>
<evidence type="ECO:0000259" key="3">
    <source>
        <dbReference type="Pfam" id="PF13556"/>
    </source>
</evidence>
<evidence type="ECO:0000259" key="2">
    <source>
        <dbReference type="Pfam" id="PF07905"/>
    </source>
</evidence>
<comment type="caution">
    <text evidence="4">The sequence shown here is derived from an EMBL/GenBank/DDBJ whole genome shotgun (WGS) entry which is preliminary data.</text>
</comment>
<feature type="domain" description="Purine catabolism PurC-like" evidence="2">
    <location>
        <begin position="25"/>
        <end position="121"/>
    </location>
</feature>
<evidence type="ECO:0000313" key="5">
    <source>
        <dbReference type="Proteomes" id="UP000627838"/>
    </source>
</evidence>
<dbReference type="InterPro" id="IPR051448">
    <property type="entry name" value="CdaR-like_regulators"/>
</dbReference>
<dbReference type="Gene3D" id="1.10.10.2840">
    <property type="entry name" value="PucR C-terminal helix-turn-helix domain"/>
    <property type="match status" value="1"/>
</dbReference>
<dbReference type="InterPro" id="IPR025736">
    <property type="entry name" value="PucR_C-HTH_dom"/>
</dbReference>
<gene>
    <name evidence="4" type="ORF">H4W34_000096</name>
</gene>
<dbReference type="InterPro" id="IPR012914">
    <property type="entry name" value="PucR_dom"/>
</dbReference>
<organism evidence="4 5">
    <name type="scientific">Actinomadura algeriensis</name>
    <dbReference type="NCBI Taxonomy" id="1679523"/>
    <lineage>
        <taxon>Bacteria</taxon>
        <taxon>Bacillati</taxon>
        <taxon>Actinomycetota</taxon>
        <taxon>Actinomycetes</taxon>
        <taxon>Streptosporangiales</taxon>
        <taxon>Thermomonosporaceae</taxon>
        <taxon>Actinomadura</taxon>
    </lineage>
</organism>
<dbReference type="PANTHER" id="PTHR33744:SF1">
    <property type="entry name" value="DNA-BINDING TRANSCRIPTIONAL ACTIVATOR ADER"/>
    <property type="match status" value="1"/>
</dbReference>
<sequence length="554" mass="55749">MPPSLSAVAAIPQLRLASRTGPPPDTPVLWVAVSELEDPTPFLEGGELVLTTGMRLTPGNAAGYVARLVERGVAGLGFGVGVIHAKIPDELLAAARAQGLAVLEVPRPVPFIAVGKAVSRMLAAEWYEDVTRAFQAQRELTRAALAGPGRLVARLARLLGGWALLLDAAGDVRHAEPARARERAAALAPELARLRRRPSAASGGAAEGPPASLALSLPGEHIVVQRIGLGGRPRGFLAVGTGEPLPPVAHTIVGAAVALLTLQSETPRTARDLRAALAAVLLGRPAGGPAVPPGPVRVLACATPAKGGAGAVLDALESDPAGERCLPLPLHDHVAVLVPEEAAETVTALLAGVATVGVSSTAGPFDAEGGGRGGGQGRGGPPGGAAAGKGGPGGVATGHSATGHNATGHSGTGAGGLGEALREAEEALAAAVRGNVPVLRYADLPGQGVLSVLDPGPARAFADALLAPLRAEGLDESVRAYVEANGQGETAARALGVHRHTLRTRMRKAAELLGRDPDDPAVRAELWVAFAVAANDGDRIRHVGDSPSGPPEIA</sequence>